<dbReference type="AlphaFoldDB" id="A0A935PYC2"/>
<gene>
    <name evidence="2" type="ORF">IPJ27_07125</name>
</gene>
<name>A0A935PYC2_9PROT</name>
<organism evidence="2 3">
    <name type="scientific">Candidatus Accumulibacter proximus</name>
    <dbReference type="NCBI Taxonomy" id="2954385"/>
    <lineage>
        <taxon>Bacteria</taxon>
        <taxon>Pseudomonadati</taxon>
        <taxon>Pseudomonadota</taxon>
        <taxon>Betaproteobacteria</taxon>
        <taxon>Candidatus Accumulibacter</taxon>
    </lineage>
</organism>
<feature type="transmembrane region" description="Helical" evidence="1">
    <location>
        <begin position="109"/>
        <end position="128"/>
    </location>
</feature>
<dbReference type="EMBL" id="JADJMH010000005">
    <property type="protein sequence ID" value="MBK7674552.1"/>
    <property type="molecule type" value="Genomic_DNA"/>
</dbReference>
<feature type="transmembrane region" description="Helical" evidence="1">
    <location>
        <begin position="76"/>
        <end position="94"/>
    </location>
</feature>
<accession>A0A935PYC2</accession>
<evidence type="ECO:0000313" key="3">
    <source>
        <dbReference type="Proteomes" id="UP000697998"/>
    </source>
</evidence>
<evidence type="ECO:0000256" key="1">
    <source>
        <dbReference type="SAM" id="Phobius"/>
    </source>
</evidence>
<dbReference type="Proteomes" id="UP000697998">
    <property type="component" value="Unassembled WGS sequence"/>
</dbReference>
<reference evidence="2 3" key="1">
    <citation type="submission" date="2020-10" db="EMBL/GenBank/DDBJ databases">
        <title>Connecting structure to function with the recovery of over 1000 high-quality activated sludge metagenome-assembled genomes encoding full-length rRNA genes using long-read sequencing.</title>
        <authorList>
            <person name="Singleton C.M."/>
            <person name="Petriglieri F."/>
            <person name="Kristensen J.M."/>
            <person name="Kirkegaard R.H."/>
            <person name="Michaelsen T.Y."/>
            <person name="Andersen M.H."/>
            <person name="Karst S.M."/>
            <person name="Dueholm M.S."/>
            <person name="Nielsen P.H."/>
            <person name="Albertsen M."/>
        </authorList>
    </citation>
    <scope>NUCLEOTIDE SEQUENCE [LARGE SCALE GENOMIC DNA]</scope>
    <source>
        <strain evidence="2">EsbW_18-Q3-R4-48_BATAC.285</strain>
    </source>
</reference>
<protein>
    <submittedName>
        <fullName evidence="2">Uncharacterized protein</fullName>
    </submittedName>
</protein>
<comment type="caution">
    <text evidence="2">The sequence shown here is derived from an EMBL/GenBank/DDBJ whole genome shotgun (WGS) entry which is preliminary data.</text>
</comment>
<keyword evidence="1" id="KW-0472">Membrane</keyword>
<feature type="transmembrane region" description="Helical" evidence="1">
    <location>
        <begin position="45"/>
        <end position="64"/>
    </location>
</feature>
<evidence type="ECO:0000313" key="2">
    <source>
        <dbReference type="EMBL" id="MBK7674552.1"/>
    </source>
</evidence>
<keyword evidence="1" id="KW-0812">Transmembrane</keyword>
<sequence length="139" mass="14922">MTTQLIKAGLAYFALVFGAGFALGALRVSILVPRLGERISELSEMPLMFAVIVTAARFVMRRFAVPFSIAARLGTGLLALGLLLAAELLLAAVLQDRSLADYVASRDAVSGSVYLAMLVLFALMPAFIRQTGRTWDRSA</sequence>
<proteinExistence type="predicted"/>
<keyword evidence="1" id="KW-1133">Transmembrane helix</keyword>
<feature type="transmembrane region" description="Helical" evidence="1">
    <location>
        <begin position="12"/>
        <end position="33"/>
    </location>
</feature>